<dbReference type="EMBL" id="AP014633">
    <property type="protein sequence ID" value="BAP55263.1"/>
    <property type="molecule type" value="Genomic_DNA"/>
</dbReference>
<name>A0A090AC44_9GAMM</name>
<dbReference type="OrthoDB" id="9806902at2"/>
<dbReference type="KEGG" id="tig:THII_0966"/>
<dbReference type="SUPFAM" id="SSF53474">
    <property type="entry name" value="alpha/beta-Hydrolases"/>
    <property type="match status" value="1"/>
</dbReference>
<evidence type="ECO:0000259" key="1">
    <source>
        <dbReference type="Pfam" id="PF12697"/>
    </source>
</evidence>
<dbReference type="InterPro" id="IPR050228">
    <property type="entry name" value="Carboxylesterase_BioH"/>
</dbReference>
<dbReference type="Pfam" id="PF12697">
    <property type="entry name" value="Abhydrolase_6"/>
    <property type="match status" value="1"/>
</dbReference>
<feature type="domain" description="AB hydrolase-1" evidence="1">
    <location>
        <begin position="19"/>
        <end position="252"/>
    </location>
</feature>
<evidence type="ECO:0000313" key="2">
    <source>
        <dbReference type="EMBL" id="BAP55263.1"/>
    </source>
</evidence>
<dbReference type="PANTHER" id="PTHR43194:SF2">
    <property type="entry name" value="PEROXISOMAL MEMBRANE PROTEIN LPX1"/>
    <property type="match status" value="1"/>
</dbReference>
<dbReference type="GO" id="GO:0016787">
    <property type="term" value="F:hydrolase activity"/>
    <property type="evidence" value="ECO:0007669"/>
    <property type="project" value="UniProtKB-KW"/>
</dbReference>
<dbReference type="GO" id="GO:0016746">
    <property type="term" value="F:acyltransferase activity"/>
    <property type="evidence" value="ECO:0007669"/>
    <property type="project" value="UniProtKB-KW"/>
</dbReference>
<keyword evidence="2" id="KW-0378">Hydrolase</keyword>
<reference evidence="2" key="1">
    <citation type="journal article" date="2014" name="ISME J.">
        <title>Ecophysiology of Thioploca ingrica as revealed by the complete genome sequence supplemented with proteomic evidence.</title>
        <authorList>
            <person name="Kojima H."/>
            <person name="Ogura Y."/>
            <person name="Yamamoto N."/>
            <person name="Togashi T."/>
            <person name="Mori H."/>
            <person name="Watanabe T."/>
            <person name="Nemoto F."/>
            <person name="Kurokawa K."/>
            <person name="Hayashi T."/>
            <person name="Fukui M."/>
        </authorList>
    </citation>
    <scope>NUCLEOTIDE SEQUENCE [LARGE SCALE GENOMIC DNA]</scope>
</reference>
<dbReference type="InterPro" id="IPR000073">
    <property type="entry name" value="AB_hydrolase_1"/>
</dbReference>
<organism evidence="2 3">
    <name type="scientific">Thioploca ingrica</name>
    <dbReference type="NCBI Taxonomy" id="40754"/>
    <lineage>
        <taxon>Bacteria</taxon>
        <taxon>Pseudomonadati</taxon>
        <taxon>Pseudomonadota</taxon>
        <taxon>Gammaproteobacteria</taxon>
        <taxon>Thiotrichales</taxon>
        <taxon>Thiotrichaceae</taxon>
        <taxon>Thioploca</taxon>
    </lineage>
</organism>
<gene>
    <name evidence="2" type="ORF">THII_0966</name>
</gene>
<dbReference type="HOGENOM" id="CLU_051715_0_1_6"/>
<dbReference type="AlphaFoldDB" id="A0A090AC44"/>
<keyword evidence="3" id="KW-1185">Reference proteome</keyword>
<protein>
    <submittedName>
        <fullName evidence="2">Putative hydrolase or acyltransferase of alpha/beta superfamily</fullName>
    </submittedName>
</protein>
<keyword evidence="2" id="KW-0808">Transferase</keyword>
<dbReference type="Gene3D" id="3.40.50.1820">
    <property type="entry name" value="alpha/beta hydrolase"/>
    <property type="match status" value="1"/>
</dbReference>
<dbReference type="InterPro" id="IPR029058">
    <property type="entry name" value="AB_hydrolase_fold"/>
</dbReference>
<sequence>MQLEIISRLPSTKSTKPPILCIHGAYNRAWCWDKYFLPYFAQAGYPAYALSLRGHGNSAGANRLYWASLADYVHDVAQVSQNLAQPPILIGHSMGGMIVQKYWEAHHSHPAAILMASVPPCGLWSPSIYLACQDPELLWQLNLIQFFGLRFVTPSLLKKALFSEPTTAEIIQNYLAQLQPESQRVILDMLWLDLPTLHSQPTSPLLVLGAANDKVFPQFLVNWTAKIYDTQAHIFPNMAHTMMLEPAWQKVADYILSWLQERKL</sequence>
<evidence type="ECO:0000313" key="3">
    <source>
        <dbReference type="Proteomes" id="UP000031623"/>
    </source>
</evidence>
<dbReference type="STRING" id="40754.THII_0966"/>
<keyword evidence="2" id="KW-0012">Acyltransferase</keyword>
<accession>A0A090AC44</accession>
<dbReference type="PANTHER" id="PTHR43194">
    <property type="entry name" value="HYDROLASE ALPHA/BETA FOLD FAMILY"/>
    <property type="match status" value="1"/>
</dbReference>
<dbReference type="Proteomes" id="UP000031623">
    <property type="component" value="Chromosome"/>
</dbReference>
<proteinExistence type="predicted"/>